<evidence type="ECO:0000313" key="1">
    <source>
        <dbReference type="EMBL" id="OLQ14744.1"/>
    </source>
</evidence>
<accession>A0A1Q9F4X0</accession>
<reference evidence="1 2" key="1">
    <citation type="submission" date="2016-02" db="EMBL/GenBank/DDBJ databases">
        <title>Genome analysis of coral dinoflagellate symbionts highlights evolutionary adaptations to a symbiotic lifestyle.</title>
        <authorList>
            <person name="Aranda M."/>
            <person name="Li Y."/>
            <person name="Liew Y.J."/>
            <person name="Baumgarten S."/>
            <person name="Simakov O."/>
            <person name="Wilson M."/>
            <person name="Piel J."/>
            <person name="Ashoor H."/>
            <person name="Bougouffa S."/>
            <person name="Bajic V.B."/>
            <person name="Ryu T."/>
            <person name="Ravasi T."/>
            <person name="Bayer T."/>
            <person name="Micklem G."/>
            <person name="Kim H."/>
            <person name="Bhak J."/>
            <person name="Lajeunesse T.C."/>
            <person name="Voolstra C.R."/>
        </authorList>
    </citation>
    <scope>NUCLEOTIDE SEQUENCE [LARGE SCALE GENOMIC DNA]</scope>
    <source>
        <strain evidence="1 2">CCMP2467</strain>
    </source>
</reference>
<dbReference type="EMBL" id="LSRX01000011">
    <property type="protein sequence ID" value="OLQ14744.1"/>
    <property type="molecule type" value="Genomic_DNA"/>
</dbReference>
<organism evidence="1 2">
    <name type="scientific">Symbiodinium microadriaticum</name>
    <name type="common">Dinoflagellate</name>
    <name type="synonym">Zooxanthella microadriatica</name>
    <dbReference type="NCBI Taxonomy" id="2951"/>
    <lineage>
        <taxon>Eukaryota</taxon>
        <taxon>Sar</taxon>
        <taxon>Alveolata</taxon>
        <taxon>Dinophyceae</taxon>
        <taxon>Suessiales</taxon>
        <taxon>Symbiodiniaceae</taxon>
        <taxon>Symbiodinium</taxon>
    </lineage>
</organism>
<evidence type="ECO:0000313" key="2">
    <source>
        <dbReference type="Proteomes" id="UP000186817"/>
    </source>
</evidence>
<sequence>MLRTAAKKPYLWCAEELPLRSQRSSDEVIRQLVPGECLELLEGPQEEKLGKERRLRGVACGEETSKERKLLEVKVNSFLGRFRTKIQRVNQEYAVHQRDIIDVDAKQNDKVNKAGEYTLPKLMSKFSLNSLAFWMGVGTARNALCDFYLDEQRRGFEGLTSEEPLATIGYQIEFDETGQILRLRNEQVSRATLLVTDPTGQRTNCKFVHFSVVNPPAVLQRKTAASLWKGIEETQPVSPMSRKMWYAILDVVFATRPDVPVLSRWLTCAATSRWVMLTSGFHGLLGRAWRRIFPSDASDVKEASFAASIA</sequence>
<dbReference type="OrthoDB" id="408361at2759"/>
<comment type="caution">
    <text evidence="1">The sequence shown here is derived from an EMBL/GenBank/DDBJ whole genome shotgun (WGS) entry which is preliminary data.</text>
</comment>
<dbReference type="AlphaFoldDB" id="A0A1Q9F4X0"/>
<dbReference type="Proteomes" id="UP000186817">
    <property type="component" value="Unassembled WGS sequence"/>
</dbReference>
<name>A0A1Q9F4X0_SYMMI</name>
<gene>
    <name evidence="1" type="ORF">AK812_SmicGene1113</name>
</gene>
<proteinExistence type="predicted"/>
<keyword evidence="2" id="KW-1185">Reference proteome</keyword>
<protein>
    <submittedName>
        <fullName evidence="1">Uncharacterized protein</fullName>
    </submittedName>
</protein>